<dbReference type="InterPro" id="IPR017850">
    <property type="entry name" value="Alkaline_phosphatase_core_sf"/>
</dbReference>
<evidence type="ECO:0000256" key="10">
    <source>
        <dbReference type="RuleBase" id="RU003946"/>
    </source>
</evidence>
<evidence type="ECO:0000313" key="12">
    <source>
        <dbReference type="EMBL" id="GFE19651.1"/>
    </source>
</evidence>
<protein>
    <submittedName>
        <fullName evidence="12">Alkaline phosphatase</fullName>
    </submittedName>
</protein>
<evidence type="ECO:0000256" key="8">
    <source>
        <dbReference type="PIRSR" id="PIRSR601952-2"/>
    </source>
</evidence>
<feature type="binding site" evidence="8">
    <location>
        <position position="360"/>
    </location>
    <ligand>
        <name>Zn(2+)</name>
        <dbReference type="ChEBI" id="CHEBI:29105"/>
        <label>2</label>
    </ligand>
</feature>
<dbReference type="Gene3D" id="3.40.720.10">
    <property type="entry name" value="Alkaline Phosphatase, subunit A"/>
    <property type="match status" value="1"/>
</dbReference>
<evidence type="ECO:0000256" key="7">
    <source>
        <dbReference type="PIRSR" id="PIRSR601952-1"/>
    </source>
</evidence>
<dbReference type="EMBL" id="BLIP01000001">
    <property type="protein sequence ID" value="GFE19651.1"/>
    <property type="molecule type" value="Genomic_DNA"/>
</dbReference>
<reference evidence="12 13" key="1">
    <citation type="submission" date="2019-12" db="EMBL/GenBank/DDBJ databases">
        <title>Whole genome shotgun sequence of Streptomyces libani subsp. libani NBRC 13452.</title>
        <authorList>
            <person name="Ichikawa N."/>
            <person name="Kimura A."/>
            <person name="Kitahashi Y."/>
            <person name="Komaki H."/>
            <person name="Tamura T."/>
        </authorList>
    </citation>
    <scope>NUCLEOTIDE SEQUENCE [LARGE SCALE GENOMIC DNA]</scope>
    <source>
        <strain evidence="12 13">NBRC 13452</strain>
    </source>
</reference>
<comment type="caution">
    <text evidence="12">The sequence shown here is derived from an EMBL/GenBank/DDBJ whole genome shotgun (WGS) entry which is preliminary data.</text>
</comment>
<dbReference type="InterPro" id="IPR001952">
    <property type="entry name" value="Alkaline_phosphatase"/>
</dbReference>
<feature type="binding site" evidence="8">
    <location>
        <position position="398"/>
    </location>
    <ligand>
        <name>Zn(2+)</name>
        <dbReference type="ChEBI" id="CHEBI:29105"/>
        <label>2</label>
    </ligand>
</feature>
<feature type="binding site" evidence="8">
    <location>
        <position position="399"/>
    </location>
    <ligand>
        <name>Zn(2+)</name>
        <dbReference type="ChEBI" id="CHEBI:29105"/>
        <label>2</label>
    </ligand>
</feature>
<feature type="region of interest" description="Disordered" evidence="11">
    <location>
        <begin position="1"/>
        <end position="38"/>
    </location>
</feature>
<dbReference type="Proteomes" id="UP000429552">
    <property type="component" value="Unassembled WGS sequence"/>
</dbReference>
<feature type="binding site" evidence="8">
    <location>
        <position position="80"/>
    </location>
    <ligand>
        <name>Zn(2+)</name>
        <dbReference type="ChEBI" id="CHEBI:29105"/>
        <label>2</label>
    </ligand>
</feature>
<feature type="disulfide bond" evidence="9">
    <location>
        <begin position="196"/>
        <end position="205"/>
    </location>
</feature>
<feature type="active site" description="Phosphoserine intermediate" evidence="7">
    <location>
        <position position="129"/>
    </location>
</feature>
<keyword evidence="2" id="KW-0597">Phosphoprotein</keyword>
<dbReference type="AlphaFoldDB" id="A0A640TAY8"/>
<dbReference type="CDD" id="cd16012">
    <property type="entry name" value="ALP"/>
    <property type="match status" value="1"/>
</dbReference>
<dbReference type="PRINTS" id="PR00113">
    <property type="entry name" value="ALKPHPHTASE"/>
</dbReference>
<feature type="compositionally biased region" description="Basic and acidic residues" evidence="11">
    <location>
        <begin position="1"/>
        <end position="12"/>
    </location>
</feature>
<dbReference type="PANTHER" id="PTHR11596:SF5">
    <property type="entry name" value="ALKALINE PHOSPHATASE"/>
    <property type="match status" value="1"/>
</dbReference>
<evidence type="ECO:0000256" key="9">
    <source>
        <dbReference type="PIRSR" id="PIRSR601952-3"/>
    </source>
</evidence>
<dbReference type="PROSITE" id="PS00123">
    <property type="entry name" value="ALKALINE_PHOSPHATASE"/>
    <property type="match status" value="1"/>
</dbReference>
<comment type="similarity">
    <text evidence="1 10">Belongs to the alkaline phosphatase family.</text>
</comment>
<evidence type="ECO:0000313" key="13">
    <source>
        <dbReference type="Proteomes" id="UP000429552"/>
    </source>
</evidence>
<feature type="region of interest" description="Disordered" evidence="11">
    <location>
        <begin position="296"/>
        <end position="320"/>
    </location>
</feature>
<dbReference type="InterPro" id="IPR018299">
    <property type="entry name" value="Alkaline_phosphatase_AS"/>
</dbReference>
<evidence type="ECO:0000256" key="3">
    <source>
        <dbReference type="ARBA" id="ARBA00022723"/>
    </source>
</evidence>
<dbReference type="SMART" id="SM00098">
    <property type="entry name" value="alkPPc"/>
    <property type="match status" value="1"/>
</dbReference>
<feature type="binding site" evidence="8">
    <location>
        <position position="442"/>
    </location>
    <ligand>
        <name>Zn(2+)</name>
        <dbReference type="ChEBI" id="CHEBI:29105"/>
        <label>2</label>
    </ligand>
</feature>
<dbReference type="PANTHER" id="PTHR11596">
    <property type="entry name" value="ALKALINE PHOSPHATASE"/>
    <property type="match status" value="1"/>
</dbReference>
<keyword evidence="3 8" id="KW-0479">Metal-binding</keyword>
<keyword evidence="4" id="KW-0378">Hydrolase</keyword>
<evidence type="ECO:0000256" key="4">
    <source>
        <dbReference type="ARBA" id="ARBA00022801"/>
    </source>
</evidence>
<feature type="binding site" evidence="8">
    <location>
        <position position="183"/>
    </location>
    <ligand>
        <name>Mg(2+)</name>
        <dbReference type="ChEBI" id="CHEBI:18420"/>
    </ligand>
</feature>
<dbReference type="SUPFAM" id="SSF53649">
    <property type="entry name" value="Alkaline phosphatase-like"/>
    <property type="match status" value="1"/>
</dbReference>
<evidence type="ECO:0000256" key="2">
    <source>
        <dbReference type="ARBA" id="ARBA00022553"/>
    </source>
</evidence>
<keyword evidence="9" id="KW-1015">Disulfide bond</keyword>
<sequence length="479" mass="49926">MTIRRTMNDTGRRTGGTRYTNPVRTTGTRRPGRNRPAPWRHAVLGTALLALATGPAAATETRAGTPDPGPADNVILLVGDGMGDAEITAARNYSVGAAGRLAMDTLDTEGRRTTFSVDERGRPVYVTDSAAGATAWATGRRTVNGRVSKTPDTNRPLATLLEKAHHQGYATGSVTTASVADATPAALTSHVTDRSCKGPADMAACPADTRTAGGAGSIVEQTVAARPDVLLGGGADHFAQTVTDGPHRGRTVLDQARATGYQVVRDQAELTAARLDRPVLGLFAPDQVPVEWTGTPAAPGGTTPRRCARHNPARPAGTPTLAESTRAALDLLTARRDRSRESGKGFFLQVEGASIDDRAHEADPCGQIGETVAFDRAVATALAYAGQHPRTLVIVTADHGHATQVLPEDARPAGLSTTLVTDEGGRMQLGYATAMPGEMQDHTGAPVPVAAQGPLAHRVLGVRENTDLFGTVRAALGLR</sequence>
<feature type="binding site" evidence="8">
    <location>
        <position position="356"/>
    </location>
    <ligand>
        <name>Zn(2+)</name>
        <dbReference type="ChEBI" id="CHEBI:29105"/>
        <label>2</label>
    </ligand>
</feature>
<comment type="cofactor">
    <cofactor evidence="8">
        <name>Mg(2+)</name>
        <dbReference type="ChEBI" id="CHEBI:18420"/>
    </cofactor>
    <text evidence="8">Binds 1 Mg(2+) ion.</text>
</comment>
<evidence type="ECO:0000256" key="11">
    <source>
        <dbReference type="SAM" id="MobiDB-lite"/>
    </source>
</evidence>
<evidence type="ECO:0000256" key="6">
    <source>
        <dbReference type="ARBA" id="ARBA00022842"/>
    </source>
</evidence>
<evidence type="ECO:0000256" key="1">
    <source>
        <dbReference type="ARBA" id="ARBA00005984"/>
    </source>
</evidence>
<feature type="binding site" evidence="8">
    <location>
        <position position="181"/>
    </location>
    <ligand>
        <name>Mg(2+)</name>
        <dbReference type="ChEBI" id="CHEBI:18420"/>
    </ligand>
</feature>
<organism evidence="12 13">
    <name type="scientific">Streptomyces nigrescens</name>
    <dbReference type="NCBI Taxonomy" id="1920"/>
    <lineage>
        <taxon>Bacteria</taxon>
        <taxon>Bacillati</taxon>
        <taxon>Actinomycetota</taxon>
        <taxon>Actinomycetes</taxon>
        <taxon>Kitasatosporales</taxon>
        <taxon>Streptomycetaceae</taxon>
        <taxon>Streptomyces</taxon>
    </lineage>
</organism>
<keyword evidence="6 8" id="KW-0460">Magnesium</keyword>
<dbReference type="Pfam" id="PF00245">
    <property type="entry name" value="Alk_phosphatase"/>
    <property type="match status" value="1"/>
</dbReference>
<feature type="compositionally biased region" description="Low complexity" evidence="11">
    <location>
        <begin position="16"/>
        <end position="38"/>
    </location>
</feature>
<dbReference type="GO" id="GO:0004035">
    <property type="term" value="F:alkaline phosphatase activity"/>
    <property type="evidence" value="ECO:0007669"/>
    <property type="project" value="TreeGrafter"/>
</dbReference>
<dbReference type="GO" id="GO:0046872">
    <property type="term" value="F:metal ion binding"/>
    <property type="evidence" value="ECO:0007669"/>
    <property type="project" value="UniProtKB-KW"/>
</dbReference>
<proteinExistence type="inferred from homology"/>
<evidence type="ECO:0000256" key="5">
    <source>
        <dbReference type="ARBA" id="ARBA00022833"/>
    </source>
</evidence>
<gene>
    <name evidence="12" type="primary">phoA</name>
    <name evidence="12" type="ORF">Sliba_01040</name>
</gene>
<keyword evidence="5 8" id="KW-0862">Zinc</keyword>
<name>A0A640TAY8_STRNI</name>
<accession>A0A640TAY8</accession>
<comment type="cofactor">
    <cofactor evidence="8">
        <name>Zn(2+)</name>
        <dbReference type="ChEBI" id="CHEBI:29105"/>
    </cofactor>
    <text evidence="8">Binds 2 Zn(2+) ions.</text>
</comment>
<feature type="binding site" evidence="8">
    <location>
        <position position="351"/>
    </location>
    <ligand>
        <name>Mg(2+)</name>
        <dbReference type="ChEBI" id="CHEBI:18420"/>
    </ligand>
</feature>
<feature type="binding site" evidence="8">
    <location>
        <position position="80"/>
    </location>
    <ligand>
        <name>Mg(2+)</name>
        <dbReference type="ChEBI" id="CHEBI:18420"/>
    </ligand>
</feature>